<feature type="compositionally biased region" description="Basic and acidic residues" evidence="1">
    <location>
        <begin position="169"/>
        <end position="179"/>
    </location>
</feature>
<accession>A0A7W9CGJ9</accession>
<keyword evidence="3" id="KW-1185">Reference proteome</keyword>
<reference evidence="2 3" key="1">
    <citation type="submission" date="2020-08" db="EMBL/GenBank/DDBJ databases">
        <title>Genomic Encyclopedia of Type Strains, Phase IV (KMG-IV): sequencing the most valuable type-strain genomes for metagenomic binning, comparative biology and taxonomic classification.</title>
        <authorList>
            <person name="Goeker M."/>
        </authorList>
    </citation>
    <scope>NUCLEOTIDE SEQUENCE [LARGE SCALE GENOMIC DNA]</scope>
    <source>
        <strain evidence="2 3">DSM 4737</strain>
    </source>
</reference>
<organism evidence="2 3">
    <name type="scientific">Brevundimonas variabilis</name>
    <dbReference type="NCBI Taxonomy" id="74312"/>
    <lineage>
        <taxon>Bacteria</taxon>
        <taxon>Pseudomonadati</taxon>
        <taxon>Pseudomonadota</taxon>
        <taxon>Alphaproteobacteria</taxon>
        <taxon>Caulobacterales</taxon>
        <taxon>Caulobacteraceae</taxon>
        <taxon>Brevundimonas</taxon>
    </lineage>
</organism>
<evidence type="ECO:0000313" key="3">
    <source>
        <dbReference type="Proteomes" id="UP000545037"/>
    </source>
</evidence>
<dbReference type="EMBL" id="JACHOR010000001">
    <property type="protein sequence ID" value="MBB5745245.1"/>
    <property type="molecule type" value="Genomic_DNA"/>
</dbReference>
<evidence type="ECO:0000313" key="2">
    <source>
        <dbReference type="EMBL" id="MBB5745245.1"/>
    </source>
</evidence>
<comment type="caution">
    <text evidence="2">The sequence shown here is derived from an EMBL/GenBank/DDBJ whole genome shotgun (WGS) entry which is preliminary data.</text>
</comment>
<name>A0A7W9CGJ9_9CAUL</name>
<dbReference type="RefSeq" id="WP_183212149.1">
    <property type="nucleotide sequence ID" value="NZ_JACHOR010000001.1"/>
</dbReference>
<dbReference type="AlphaFoldDB" id="A0A7W9CGJ9"/>
<dbReference type="Proteomes" id="UP000545037">
    <property type="component" value="Unassembled WGS sequence"/>
</dbReference>
<proteinExistence type="predicted"/>
<sequence>MSREPETVKVRSREALRAWLMANHARTESIWLITWKAHTAHHLSWDAVVEEALCFGWIDSQPRKLDSDRSMIRLSPRKPGSGWSGVNKARIERLMAAGQMAAPGLAKIEAARQDGSWAALDGASDLTVPEDLAQAFDRHPDARNKFQAFPPSARRSILEWIALAKRPETRAGRVKETAERAALGQRANQWSKRPSGKE</sequence>
<gene>
    <name evidence="2" type="ORF">GGR13_000817</name>
</gene>
<evidence type="ECO:0000256" key="1">
    <source>
        <dbReference type="SAM" id="MobiDB-lite"/>
    </source>
</evidence>
<dbReference type="Pfam" id="PF13376">
    <property type="entry name" value="OmdA"/>
    <property type="match status" value="1"/>
</dbReference>
<feature type="region of interest" description="Disordered" evidence="1">
    <location>
        <begin position="169"/>
        <end position="198"/>
    </location>
</feature>
<protein>
    <submittedName>
        <fullName evidence="2">Uncharacterized protein YdeI (YjbR/CyaY-like superfamily)</fullName>
    </submittedName>
</protein>